<sequence length="100" mass="11745">MFSRIRPISNEFSRDVEISCEVAEYYWDENIVLYINVNGIHSSKDHWLTPEIFDPERFYEKAPNEKHKFSRIGFGAGIRNCPRKKLAKVELLSLLVLLSE</sequence>
<gene>
    <name evidence="1" type="ORF">RPERSI_LOCUS9676</name>
</gene>
<feature type="non-terminal residue" evidence="1">
    <location>
        <position position="100"/>
    </location>
</feature>
<dbReference type="EMBL" id="CAJVQC010018481">
    <property type="protein sequence ID" value="CAG8693740.1"/>
    <property type="molecule type" value="Genomic_DNA"/>
</dbReference>
<protein>
    <submittedName>
        <fullName evidence="1">166_t:CDS:1</fullName>
    </submittedName>
</protein>
<accession>A0ACA9P7J2</accession>
<reference evidence="1" key="1">
    <citation type="submission" date="2021-06" db="EMBL/GenBank/DDBJ databases">
        <authorList>
            <person name="Kallberg Y."/>
            <person name="Tangrot J."/>
            <person name="Rosling A."/>
        </authorList>
    </citation>
    <scope>NUCLEOTIDE SEQUENCE</scope>
    <source>
        <strain evidence="1">MA461A</strain>
    </source>
</reference>
<keyword evidence="2" id="KW-1185">Reference proteome</keyword>
<organism evidence="1 2">
    <name type="scientific">Racocetra persica</name>
    <dbReference type="NCBI Taxonomy" id="160502"/>
    <lineage>
        <taxon>Eukaryota</taxon>
        <taxon>Fungi</taxon>
        <taxon>Fungi incertae sedis</taxon>
        <taxon>Mucoromycota</taxon>
        <taxon>Glomeromycotina</taxon>
        <taxon>Glomeromycetes</taxon>
        <taxon>Diversisporales</taxon>
        <taxon>Gigasporaceae</taxon>
        <taxon>Racocetra</taxon>
    </lineage>
</organism>
<dbReference type="Proteomes" id="UP000789920">
    <property type="component" value="Unassembled WGS sequence"/>
</dbReference>
<name>A0ACA9P7J2_9GLOM</name>
<evidence type="ECO:0000313" key="2">
    <source>
        <dbReference type="Proteomes" id="UP000789920"/>
    </source>
</evidence>
<comment type="caution">
    <text evidence="1">The sequence shown here is derived from an EMBL/GenBank/DDBJ whole genome shotgun (WGS) entry which is preliminary data.</text>
</comment>
<evidence type="ECO:0000313" key="1">
    <source>
        <dbReference type="EMBL" id="CAG8693740.1"/>
    </source>
</evidence>
<proteinExistence type="predicted"/>